<organism evidence="2 3">
    <name type="scientific">Cuscuta australis</name>
    <dbReference type="NCBI Taxonomy" id="267555"/>
    <lineage>
        <taxon>Eukaryota</taxon>
        <taxon>Viridiplantae</taxon>
        <taxon>Streptophyta</taxon>
        <taxon>Embryophyta</taxon>
        <taxon>Tracheophyta</taxon>
        <taxon>Spermatophyta</taxon>
        <taxon>Magnoliopsida</taxon>
        <taxon>eudicotyledons</taxon>
        <taxon>Gunneridae</taxon>
        <taxon>Pentapetalae</taxon>
        <taxon>asterids</taxon>
        <taxon>lamiids</taxon>
        <taxon>Solanales</taxon>
        <taxon>Convolvulaceae</taxon>
        <taxon>Cuscuteae</taxon>
        <taxon>Cuscuta</taxon>
        <taxon>Cuscuta subgen. Grammica</taxon>
        <taxon>Cuscuta sect. Cleistogrammica</taxon>
    </lineage>
</organism>
<dbReference type="AlphaFoldDB" id="A0A328E8I3"/>
<reference evidence="2 3" key="1">
    <citation type="submission" date="2018-06" db="EMBL/GenBank/DDBJ databases">
        <title>The Genome of Cuscuta australis (Dodder) Provides Insight into the Evolution of Plant Parasitism.</title>
        <authorList>
            <person name="Liu H."/>
        </authorList>
    </citation>
    <scope>NUCLEOTIDE SEQUENCE [LARGE SCALE GENOMIC DNA]</scope>
    <source>
        <strain evidence="3">cv. Yunnan</strain>
        <tissue evidence="2">Vines</tissue>
    </source>
</reference>
<dbReference type="PANTHER" id="PTHR15907">
    <property type="entry name" value="DUF614 FAMILY PROTEIN-RELATED"/>
    <property type="match status" value="1"/>
</dbReference>
<keyword evidence="3" id="KW-1185">Reference proteome</keyword>
<dbReference type="EMBL" id="NQVE01000018">
    <property type="protein sequence ID" value="RAL53666.1"/>
    <property type="molecule type" value="Genomic_DNA"/>
</dbReference>
<accession>A0A328E8I3</accession>
<evidence type="ECO:0000256" key="1">
    <source>
        <dbReference type="SAM" id="MobiDB-lite"/>
    </source>
</evidence>
<feature type="region of interest" description="Disordered" evidence="1">
    <location>
        <begin position="1"/>
        <end position="43"/>
    </location>
</feature>
<protein>
    <recommendedName>
        <fullName evidence="4">Cell number regulator 8-like</fullName>
    </recommendedName>
</protein>
<dbReference type="Pfam" id="PF04749">
    <property type="entry name" value="PLAC8"/>
    <property type="match status" value="1"/>
</dbReference>
<dbReference type="InterPro" id="IPR006461">
    <property type="entry name" value="PLAC_motif_containing"/>
</dbReference>
<gene>
    <name evidence="2" type="ORF">DM860_012281</name>
</gene>
<dbReference type="Proteomes" id="UP000249390">
    <property type="component" value="Unassembled WGS sequence"/>
</dbReference>
<evidence type="ECO:0008006" key="4">
    <source>
        <dbReference type="Google" id="ProtNLM"/>
    </source>
</evidence>
<sequence length="236" mass="25613">MAEPEESSPFLPKKEEPQGTNGGKCSKAAAFSPSPERKASTAVPMGCTAEGVPVGHGVMDGEPEARRAEWDSGLCACLGRNDELCSSDLEVCLLGSVAPCVLYGSNVERIGSPPASFSNHCLPYAGLYVIGSSCFGWNCLAPFFAYHTRTAIRRKFNLEGSCEGLARSFGWSDVWAQDEMKHERCESACDLVTHVFCHVCALCQEAREVRRRLPHPGFNAQPILVMLPPVEQTMGR</sequence>
<comment type="caution">
    <text evidence="2">The sequence shown here is derived from an EMBL/GenBank/DDBJ whole genome shotgun (WGS) entry which is preliminary data.</text>
</comment>
<proteinExistence type="predicted"/>
<evidence type="ECO:0000313" key="2">
    <source>
        <dbReference type="EMBL" id="RAL53666.1"/>
    </source>
</evidence>
<dbReference type="NCBIfam" id="TIGR01571">
    <property type="entry name" value="A_thal_Cys_rich"/>
    <property type="match status" value="1"/>
</dbReference>
<evidence type="ECO:0000313" key="3">
    <source>
        <dbReference type="Proteomes" id="UP000249390"/>
    </source>
</evidence>
<name>A0A328E8I3_9ASTE</name>